<dbReference type="Proteomes" id="UP000703269">
    <property type="component" value="Unassembled WGS sequence"/>
</dbReference>
<proteinExistence type="predicted"/>
<dbReference type="OrthoDB" id="2310204at2759"/>
<dbReference type="EMBL" id="BPQB01000044">
    <property type="protein sequence ID" value="GJE94898.1"/>
    <property type="molecule type" value="Genomic_DNA"/>
</dbReference>
<comment type="caution">
    <text evidence="2">The sequence shown here is derived from an EMBL/GenBank/DDBJ whole genome shotgun (WGS) entry which is preliminary data.</text>
</comment>
<organism evidence="2 3">
    <name type="scientific">Phanerochaete sordida</name>
    <dbReference type="NCBI Taxonomy" id="48140"/>
    <lineage>
        <taxon>Eukaryota</taxon>
        <taxon>Fungi</taxon>
        <taxon>Dikarya</taxon>
        <taxon>Basidiomycota</taxon>
        <taxon>Agaricomycotina</taxon>
        <taxon>Agaricomycetes</taxon>
        <taxon>Polyporales</taxon>
        <taxon>Phanerochaetaceae</taxon>
        <taxon>Phanerochaete</taxon>
    </lineage>
</organism>
<feature type="signal peptide" evidence="1">
    <location>
        <begin position="1"/>
        <end position="18"/>
    </location>
</feature>
<dbReference type="AlphaFoldDB" id="A0A9P3GH99"/>
<sequence length="216" mass="22333">MLPLALLALLSSSPLVSAQGNVSFFDPTSNGGSFLSTVSNNLGEPMNVIISGASSPQVLTPTGLLTYIQAIGFSTECLNMHSRAPFTANLGDGAGARNQSVEFREAFGDPFLGTCIELFLGGNHLRVFGPQVGSGALFLATSIEAGLFQNHTVVPNGYDIGRDAIVRMAIGTKQFNGTTFNTTVQNLTGVMPSGSNGVNHGIAIDGNAVLLTVTIA</sequence>
<feature type="chain" id="PRO_5040370129" description="Secreted protein" evidence="1">
    <location>
        <begin position="19"/>
        <end position="216"/>
    </location>
</feature>
<reference evidence="2 3" key="1">
    <citation type="submission" date="2021-08" db="EMBL/GenBank/DDBJ databases">
        <title>Draft Genome Sequence of Phanerochaete sordida strain YK-624.</title>
        <authorList>
            <person name="Mori T."/>
            <person name="Dohra H."/>
            <person name="Suzuki T."/>
            <person name="Kawagishi H."/>
            <person name="Hirai H."/>
        </authorList>
    </citation>
    <scope>NUCLEOTIDE SEQUENCE [LARGE SCALE GENOMIC DNA]</scope>
    <source>
        <strain evidence="2 3">YK-624</strain>
    </source>
</reference>
<evidence type="ECO:0000313" key="2">
    <source>
        <dbReference type="EMBL" id="GJE94898.1"/>
    </source>
</evidence>
<accession>A0A9P3GH99</accession>
<name>A0A9P3GH99_9APHY</name>
<keyword evidence="1" id="KW-0732">Signal</keyword>
<evidence type="ECO:0000313" key="3">
    <source>
        <dbReference type="Proteomes" id="UP000703269"/>
    </source>
</evidence>
<keyword evidence="3" id="KW-1185">Reference proteome</keyword>
<evidence type="ECO:0000256" key="1">
    <source>
        <dbReference type="SAM" id="SignalP"/>
    </source>
</evidence>
<gene>
    <name evidence="2" type="ORF">PsYK624_110740</name>
</gene>
<protein>
    <recommendedName>
        <fullName evidence="4">Secreted protein</fullName>
    </recommendedName>
</protein>
<evidence type="ECO:0008006" key="4">
    <source>
        <dbReference type="Google" id="ProtNLM"/>
    </source>
</evidence>